<keyword evidence="5" id="KW-1185">Reference proteome</keyword>
<accession>A0A4V2YDS4</accession>
<dbReference type="Gene3D" id="1.10.443.10">
    <property type="entry name" value="Intergrase catalytic core"/>
    <property type="match status" value="1"/>
</dbReference>
<reference evidence="4 5" key="1">
    <citation type="submission" date="2019-03" db="EMBL/GenBank/DDBJ databases">
        <title>Draft genome sequences of novel Actinobacteria.</title>
        <authorList>
            <person name="Sahin N."/>
            <person name="Ay H."/>
            <person name="Saygin H."/>
        </authorList>
    </citation>
    <scope>NUCLEOTIDE SEQUENCE [LARGE SCALE GENOMIC DNA]</scope>
    <source>
        <strain evidence="4 5">KC712</strain>
    </source>
</reference>
<dbReference type="EMBL" id="SMKP01000104">
    <property type="protein sequence ID" value="TDD16526.1"/>
    <property type="molecule type" value="Genomic_DNA"/>
</dbReference>
<evidence type="ECO:0000313" key="4">
    <source>
        <dbReference type="EMBL" id="TDD16526.1"/>
    </source>
</evidence>
<dbReference type="InterPro" id="IPR013762">
    <property type="entry name" value="Integrase-like_cat_sf"/>
</dbReference>
<evidence type="ECO:0000259" key="3">
    <source>
        <dbReference type="PROSITE" id="PS51898"/>
    </source>
</evidence>
<dbReference type="GO" id="GO:0006310">
    <property type="term" value="P:DNA recombination"/>
    <property type="evidence" value="ECO:0007669"/>
    <property type="project" value="UniProtKB-KW"/>
</dbReference>
<dbReference type="RefSeq" id="WP_132514338.1">
    <property type="nucleotide sequence ID" value="NZ_SMKP01000104.1"/>
</dbReference>
<proteinExistence type="predicted"/>
<organism evidence="4 5">
    <name type="scientific">Nonomuraea diastatica</name>
    <dbReference type="NCBI Taxonomy" id="1848329"/>
    <lineage>
        <taxon>Bacteria</taxon>
        <taxon>Bacillati</taxon>
        <taxon>Actinomycetota</taxon>
        <taxon>Actinomycetes</taxon>
        <taxon>Streptosporangiales</taxon>
        <taxon>Streptosporangiaceae</taxon>
        <taxon>Nonomuraea</taxon>
    </lineage>
</organism>
<gene>
    <name evidence="4" type="ORF">E1294_31190</name>
</gene>
<dbReference type="InterPro" id="IPR011010">
    <property type="entry name" value="DNA_brk_join_enz"/>
</dbReference>
<dbReference type="InterPro" id="IPR002104">
    <property type="entry name" value="Integrase_catalytic"/>
</dbReference>
<protein>
    <recommendedName>
        <fullName evidence="3">Tyr recombinase domain-containing protein</fullName>
    </recommendedName>
</protein>
<dbReference type="GO" id="GO:0015074">
    <property type="term" value="P:DNA integration"/>
    <property type="evidence" value="ECO:0007669"/>
    <property type="project" value="InterPro"/>
</dbReference>
<dbReference type="SUPFAM" id="SSF56349">
    <property type="entry name" value="DNA breaking-rejoining enzymes"/>
    <property type="match status" value="1"/>
</dbReference>
<comment type="caution">
    <text evidence="4">The sequence shown here is derived from an EMBL/GenBank/DDBJ whole genome shotgun (WGS) entry which is preliminary data.</text>
</comment>
<feature type="compositionally biased region" description="Low complexity" evidence="2">
    <location>
        <begin position="199"/>
        <end position="223"/>
    </location>
</feature>
<dbReference type="GO" id="GO:0003677">
    <property type="term" value="F:DNA binding"/>
    <property type="evidence" value="ECO:0007669"/>
    <property type="project" value="InterPro"/>
</dbReference>
<dbReference type="AlphaFoldDB" id="A0A4V2YDS4"/>
<dbReference type="Proteomes" id="UP000294543">
    <property type="component" value="Unassembled WGS sequence"/>
</dbReference>
<name>A0A4V2YDS4_9ACTN</name>
<dbReference type="PROSITE" id="PS51898">
    <property type="entry name" value="TYR_RECOMBINASE"/>
    <property type="match status" value="1"/>
</dbReference>
<evidence type="ECO:0000256" key="2">
    <source>
        <dbReference type="SAM" id="MobiDB-lite"/>
    </source>
</evidence>
<evidence type="ECO:0000256" key="1">
    <source>
        <dbReference type="ARBA" id="ARBA00023172"/>
    </source>
</evidence>
<sequence length="223" mass="25308">MAFTNAYPWEWTPADGEAFIAHLRSGGGRRPITMSTGRGYEAMLALFMEVITDPRYGWSQECQSRFGQAPQQIFHEDNRVTHVSEFEGQPHRRPLTYEEVQALFDAADGRAEDKQTRGRKGALTAMRDSALLKTFYAYGLRRKEACRLDLSDLRRNPKAPDYGRFGALLVRFEAWTPRLSISAHQDQDPARHIRRGLFTRSGRTPRRPTGAAAAGRDPAALRR</sequence>
<dbReference type="OrthoDB" id="3698359at2"/>
<keyword evidence="1" id="KW-0233">DNA recombination</keyword>
<feature type="region of interest" description="Disordered" evidence="2">
    <location>
        <begin position="185"/>
        <end position="223"/>
    </location>
</feature>
<feature type="domain" description="Tyr recombinase" evidence="3">
    <location>
        <begin position="90"/>
        <end position="223"/>
    </location>
</feature>
<evidence type="ECO:0000313" key="5">
    <source>
        <dbReference type="Proteomes" id="UP000294543"/>
    </source>
</evidence>